<dbReference type="SMART" id="SM01066">
    <property type="entry name" value="CBM_25"/>
    <property type="match status" value="1"/>
</dbReference>
<dbReference type="Proteomes" id="UP000295832">
    <property type="component" value="Unassembled WGS sequence"/>
</dbReference>
<proteinExistence type="predicted"/>
<gene>
    <name evidence="2" type="ORF">C7959_14221</name>
</gene>
<feature type="domain" description="Carbohydrate binding module family 25" evidence="1">
    <location>
        <begin position="14"/>
        <end position="97"/>
    </location>
</feature>
<dbReference type="InterPro" id="IPR013783">
    <property type="entry name" value="Ig-like_fold"/>
</dbReference>
<keyword evidence="3" id="KW-1185">Reference proteome</keyword>
<dbReference type="STRING" id="926561.GCA_000379025_01227"/>
<reference evidence="2 3" key="1">
    <citation type="submission" date="2019-03" db="EMBL/GenBank/DDBJ databases">
        <title>Subsurface microbial communities from deep shales in Ohio and West Virginia, USA.</title>
        <authorList>
            <person name="Wrighton K."/>
        </authorList>
    </citation>
    <scope>NUCLEOTIDE SEQUENCE [LARGE SCALE GENOMIC DNA]</scope>
    <source>
        <strain evidence="2 3">MSL 6dP</strain>
    </source>
</reference>
<evidence type="ECO:0000313" key="2">
    <source>
        <dbReference type="EMBL" id="TDX46354.1"/>
    </source>
</evidence>
<dbReference type="EMBL" id="SOEG01000042">
    <property type="protein sequence ID" value="TDX46354.1"/>
    <property type="molecule type" value="Genomic_DNA"/>
</dbReference>
<dbReference type="Gene3D" id="2.60.40.10">
    <property type="entry name" value="Immunoglobulins"/>
    <property type="match status" value="1"/>
</dbReference>
<evidence type="ECO:0000313" key="3">
    <source>
        <dbReference type="Proteomes" id="UP000295832"/>
    </source>
</evidence>
<dbReference type="InterPro" id="IPR005085">
    <property type="entry name" value="CBM25"/>
</dbReference>
<sequence length="99" mass="11605">MTKIKVDPFPIKGGDKVRIEYDGMLAQNGADQIYLHAEMVNHQDMKDIRDIRMYEKQGIWTTEVDVPQEYEEFNLSFKDSANNLDNNYGDNWTYTIVHS</sequence>
<evidence type="ECO:0000259" key="1">
    <source>
        <dbReference type="SMART" id="SM01066"/>
    </source>
</evidence>
<dbReference type="AlphaFoldDB" id="A0A4R8GSH1"/>
<organism evidence="2 3">
    <name type="scientific">Orenia marismortui</name>
    <dbReference type="NCBI Taxonomy" id="46469"/>
    <lineage>
        <taxon>Bacteria</taxon>
        <taxon>Bacillati</taxon>
        <taxon>Bacillota</taxon>
        <taxon>Clostridia</taxon>
        <taxon>Halanaerobiales</taxon>
        <taxon>Halobacteroidaceae</taxon>
        <taxon>Orenia</taxon>
    </lineage>
</organism>
<name>A0A4R8GSH1_9FIRM</name>
<accession>A0A4R8GSH1</accession>
<comment type="caution">
    <text evidence="2">The sequence shown here is derived from an EMBL/GenBank/DDBJ whole genome shotgun (WGS) entry which is preliminary data.</text>
</comment>
<dbReference type="GO" id="GO:2001070">
    <property type="term" value="F:starch binding"/>
    <property type="evidence" value="ECO:0007669"/>
    <property type="project" value="InterPro"/>
</dbReference>
<protein>
    <submittedName>
        <fullName evidence="2">Putative carbohydrate-binding protein with starch-binding CBM53</fullName>
    </submittedName>
</protein>
<dbReference type="RefSeq" id="WP_134118803.1">
    <property type="nucleotide sequence ID" value="NZ_SOEG01000042.1"/>
</dbReference>